<keyword evidence="5" id="KW-0862">Zinc</keyword>
<evidence type="ECO:0000256" key="4">
    <source>
        <dbReference type="ARBA" id="ARBA00022723"/>
    </source>
</evidence>
<comment type="catalytic activity">
    <reaction evidence="6">
        <text>hydrogencarbonate + H(+) = CO2 + H2O</text>
        <dbReference type="Rhea" id="RHEA:10748"/>
        <dbReference type="ChEBI" id="CHEBI:15377"/>
        <dbReference type="ChEBI" id="CHEBI:15378"/>
        <dbReference type="ChEBI" id="CHEBI:16526"/>
        <dbReference type="ChEBI" id="CHEBI:17544"/>
        <dbReference type="EC" id="4.2.1.1"/>
    </reaction>
</comment>
<name>A0ABN0Z9C8_9BACI</name>
<evidence type="ECO:0000256" key="2">
    <source>
        <dbReference type="ARBA" id="ARBA00006217"/>
    </source>
</evidence>
<keyword evidence="4" id="KW-0479">Metal-binding</keyword>
<evidence type="ECO:0000313" key="8">
    <source>
        <dbReference type="Proteomes" id="UP001501459"/>
    </source>
</evidence>
<dbReference type="CDD" id="cd03379">
    <property type="entry name" value="beta_CA_cladeD"/>
    <property type="match status" value="1"/>
</dbReference>
<evidence type="ECO:0000256" key="5">
    <source>
        <dbReference type="ARBA" id="ARBA00022833"/>
    </source>
</evidence>
<evidence type="ECO:0000256" key="6">
    <source>
        <dbReference type="ARBA" id="ARBA00048348"/>
    </source>
</evidence>
<comment type="cofactor">
    <cofactor evidence="1">
        <name>Zn(2+)</name>
        <dbReference type="ChEBI" id="CHEBI:29105"/>
    </cofactor>
</comment>
<dbReference type="Proteomes" id="UP001501459">
    <property type="component" value="Unassembled WGS sequence"/>
</dbReference>
<proteinExistence type="inferred from homology"/>
<organism evidence="7 8">
    <name type="scientific">Lentibacillus halophilus</name>
    <dbReference type="NCBI Taxonomy" id="295065"/>
    <lineage>
        <taxon>Bacteria</taxon>
        <taxon>Bacillati</taxon>
        <taxon>Bacillota</taxon>
        <taxon>Bacilli</taxon>
        <taxon>Bacillales</taxon>
        <taxon>Bacillaceae</taxon>
        <taxon>Lentibacillus</taxon>
    </lineage>
</organism>
<keyword evidence="8" id="KW-1185">Reference proteome</keyword>
<sequence length="186" mass="20889">MNVNLDDMLSYNQRFVEKKDYEPYRTNNIPNKRTVIFTCMDTRLVELLPKALNIQNGDVKMVKNAGAILRDPFDSIMKSILVAIYELQAEQVIVIGHHDCGMSHMKTEAFKQGMKHRGISAETLQTIDHAGIDLDREFAGFHSVEESVEESVSVIKNHPLIPDDVGVHGLTIDPETGKIDLVTKGQ</sequence>
<dbReference type="PANTHER" id="PTHR43175">
    <property type="entry name" value="CARBONIC ANHYDRASE"/>
    <property type="match status" value="1"/>
</dbReference>
<accession>A0ABN0Z9C8</accession>
<dbReference type="SMART" id="SM00947">
    <property type="entry name" value="Pro_CA"/>
    <property type="match status" value="1"/>
</dbReference>
<comment type="caution">
    <text evidence="7">The sequence shown here is derived from an EMBL/GenBank/DDBJ whole genome shotgun (WGS) entry which is preliminary data.</text>
</comment>
<dbReference type="InterPro" id="IPR036874">
    <property type="entry name" value="Carbonic_anhydrase_sf"/>
</dbReference>
<reference evidence="7 8" key="1">
    <citation type="journal article" date="2019" name="Int. J. Syst. Evol. Microbiol.">
        <title>The Global Catalogue of Microorganisms (GCM) 10K type strain sequencing project: providing services to taxonomists for standard genome sequencing and annotation.</title>
        <authorList>
            <consortium name="The Broad Institute Genomics Platform"/>
            <consortium name="The Broad Institute Genome Sequencing Center for Infectious Disease"/>
            <person name="Wu L."/>
            <person name="Ma J."/>
        </authorList>
    </citation>
    <scope>NUCLEOTIDE SEQUENCE [LARGE SCALE GENOMIC DNA]</scope>
    <source>
        <strain evidence="7 8">JCM 12149</strain>
    </source>
</reference>
<evidence type="ECO:0000313" key="7">
    <source>
        <dbReference type="EMBL" id="GAA0439741.1"/>
    </source>
</evidence>
<dbReference type="EMBL" id="BAAADM010000041">
    <property type="protein sequence ID" value="GAA0439741.1"/>
    <property type="molecule type" value="Genomic_DNA"/>
</dbReference>
<protein>
    <recommendedName>
        <fullName evidence="3">carbonic anhydrase</fullName>
        <ecNumber evidence="3">4.2.1.1</ecNumber>
    </recommendedName>
</protein>
<evidence type="ECO:0000256" key="3">
    <source>
        <dbReference type="ARBA" id="ARBA00012925"/>
    </source>
</evidence>
<dbReference type="SUPFAM" id="SSF53056">
    <property type="entry name" value="beta-carbonic anhydrase, cab"/>
    <property type="match status" value="1"/>
</dbReference>
<dbReference type="InterPro" id="IPR001765">
    <property type="entry name" value="Carbonic_anhydrase"/>
</dbReference>
<dbReference type="Gene3D" id="3.40.1050.10">
    <property type="entry name" value="Carbonic anhydrase"/>
    <property type="match status" value="1"/>
</dbReference>
<evidence type="ECO:0000256" key="1">
    <source>
        <dbReference type="ARBA" id="ARBA00001947"/>
    </source>
</evidence>
<dbReference type="EC" id="4.2.1.1" evidence="3"/>
<dbReference type="RefSeq" id="WP_343752289.1">
    <property type="nucleotide sequence ID" value="NZ_BAAADM010000041.1"/>
</dbReference>
<dbReference type="PANTHER" id="PTHR43175:SF3">
    <property type="entry name" value="CARBON DISULFIDE HYDROLASE"/>
    <property type="match status" value="1"/>
</dbReference>
<comment type="similarity">
    <text evidence="2">Belongs to the beta-class carbonic anhydrase family.</text>
</comment>
<gene>
    <name evidence="7" type="ORF">GCM10008983_15810</name>
</gene>
<dbReference type="Pfam" id="PF00484">
    <property type="entry name" value="Pro_CA"/>
    <property type="match status" value="1"/>
</dbReference>